<dbReference type="GO" id="GO:0006355">
    <property type="term" value="P:regulation of DNA-templated transcription"/>
    <property type="evidence" value="ECO:0007669"/>
    <property type="project" value="InterPro"/>
</dbReference>
<organism evidence="5 6">
    <name type="scientific">Rhizorhabdus dicambivorans</name>
    <dbReference type="NCBI Taxonomy" id="1850238"/>
    <lineage>
        <taxon>Bacteria</taxon>
        <taxon>Pseudomonadati</taxon>
        <taxon>Pseudomonadota</taxon>
        <taxon>Alphaproteobacteria</taxon>
        <taxon>Sphingomonadales</taxon>
        <taxon>Sphingomonadaceae</taxon>
        <taxon>Rhizorhabdus</taxon>
    </lineage>
</organism>
<keyword evidence="6" id="KW-1185">Reference proteome</keyword>
<dbReference type="InterPro" id="IPR005143">
    <property type="entry name" value="TF_LuxR_autoind-bd_dom"/>
</dbReference>
<evidence type="ECO:0000313" key="6">
    <source>
        <dbReference type="Proteomes" id="UP000218934"/>
    </source>
</evidence>
<dbReference type="Pfam" id="PF00196">
    <property type="entry name" value="GerE"/>
    <property type="match status" value="1"/>
</dbReference>
<reference evidence="5 6" key="1">
    <citation type="submission" date="2017-09" db="EMBL/GenBank/DDBJ databases">
        <title>The Catabolism of 3,6-Dichlorosalicylic acid is Initiated by the Cytochrome P450 Monooxygenase DsmABC in Rhizorhabdus dicambivorans Ndbn-20.</title>
        <authorList>
            <person name="Na L."/>
        </authorList>
    </citation>
    <scope>NUCLEOTIDE SEQUENCE [LARGE SCALE GENOMIC DNA]</scope>
    <source>
        <strain evidence="5 6">Ndbn-20m</strain>
    </source>
</reference>
<sequence>MGSRQQRSSRIGDRAFDLARQFTEQARDFACEADLSSALEACARELGFHYFALLHHVDLRNRSTRKVHIDNYPVEWTEHFIQSRLFLEDPILRASLMTSIGFAWESVPNLIKISPRQQRILEEARRQGIGSGFTVPVHIPGEAHGSCSFAAAVGRTFPEKHLLAAQLVGSFAFEAARRICCTRCLSRLQAVHLTPRQHDCLVLVAQGKTDWEIGQILGIKEDSVTKVIDAARRRYDVANRTELVVAALFDGQISFNEVRHWQYPISETANRASRRSP</sequence>
<dbReference type="InterPro" id="IPR036693">
    <property type="entry name" value="TF_LuxR_autoind-bd_dom_sf"/>
</dbReference>
<dbReference type="Proteomes" id="UP000218934">
    <property type="component" value="Unassembled WGS sequence"/>
</dbReference>
<protein>
    <submittedName>
        <fullName evidence="5">LuxR family transcriptional regulator</fullName>
    </submittedName>
</protein>
<dbReference type="PANTHER" id="PTHR44688">
    <property type="entry name" value="DNA-BINDING TRANSCRIPTIONAL ACTIVATOR DEVR_DOSR"/>
    <property type="match status" value="1"/>
</dbReference>
<dbReference type="Gene3D" id="3.30.450.80">
    <property type="entry name" value="Transcription factor LuxR-like, autoinducer-binding domain"/>
    <property type="match status" value="1"/>
</dbReference>
<dbReference type="PANTHER" id="PTHR44688:SF16">
    <property type="entry name" value="DNA-BINDING TRANSCRIPTIONAL ACTIVATOR DEVR_DOSR"/>
    <property type="match status" value="1"/>
</dbReference>
<accession>A0A2A4FMB6</accession>
<dbReference type="SUPFAM" id="SSF75516">
    <property type="entry name" value="Pheromone-binding domain of LuxR-like quorum-sensing transcription factors"/>
    <property type="match status" value="1"/>
</dbReference>
<dbReference type="OrthoDB" id="3170288at2"/>
<dbReference type="InterPro" id="IPR016032">
    <property type="entry name" value="Sig_transdc_resp-reg_C-effctor"/>
</dbReference>
<keyword evidence="2" id="KW-0238">DNA-binding</keyword>
<evidence type="ECO:0000259" key="4">
    <source>
        <dbReference type="PROSITE" id="PS50043"/>
    </source>
</evidence>
<dbReference type="EMBL" id="NWUF01000041">
    <property type="protein sequence ID" value="PCE39895.1"/>
    <property type="molecule type" value="Genomic_DNA"/>
</dbReference>
<dbReference type="Pfam" id="PF03472">
    <property type="entry name" value="Autoind_bind"/>
    <property type="match status" value="1"/>
</dbReference>
<dbReference type="SMART" id="SM00421">
    <property type="entry name" value="HTH_LUXR"/>
    <property type="match status" value="1"/>
</dbReference>
<dbReference type="PROSITE" id="PS50043">
    <property type="entry name" value="HTH_LUXR_2"/>
    <property type="match status" value="1"/>
</dbReference>
<gene>
    <name evidence="5" type="ORF">COO09_23090</name>
</gene>
<dbReference type="InterPro" id="IPR036388">
    <property type="entry name" value="WH-like_DNA-bd_sf"/>
</dbReference>
<dbReference type="Gene3D" id="1.10.10.10">
    <property type="entry name" value="Winged helix-like DNA-binding domain superfamily/Winged helix DNA-binding domain"/>
    <property type="match status" value="1"/>
</dbReference>
<keyword evidence="1" id="KW-0805">Transcription regulation</keyword>
<keyword evidence="3" id="KW-0804">Transcription</keyword>
<evidence type="ECO:0000256" key="1">
    <source>
        <dbReference type="ARBA" id="ARBA00023015"/>
    </source>
</evidence>
<dbReference type="AlphaFoldDB" id="A0A2A4FMB6"/>
<dbReference type="SUPFAM" id="SSF46894">
    <property type="entry name" value="C-terminal effector domain of the bipartite response regulators"/>
    <property type="match status" value="1"/>
</dbReference>
<evidence type="ECO:0000256" key="2">
    <source>
        <dbReference type="ARBA" id="ARBA00023125"/>
    </source>
</evidence>
<comment type="caution">
    <text evidence="5">The sequence shown here is derived from an EMBL/GenBank/DDBJ whole genome shotgun (WGS) entry which is preliminary data.</text>
</comment>
<name>A0A2A4FMB6_9SPHN</name>
<proteinExistence type="predicted"/>
<feature type="domain" description="HTH luxR-type" evidence="4">
    <location>
        <begin position="186"/>
        <end position="251"/>
    </location>
</feature>
<dbReference type="KEGG" id="rdi:CMV14_12660"/>
<dbReference type="InterPro" id="IPR000792">
    <property type="entry name" value="Tscrpt_reg_LuxR_C"/>
</dbReference>
<evidence type="ECO:0000313" key="5">
    <source>
        <dbReference type="EMBL" id="PCE39895.1"/>
    </source>
</evidence>
<dbReference type="GO" id="GO:0003677">
    <property type="term" value="F:DNA binding"/>
    <property type="evidence" value="ECO:0007669"/>
    <property type="project" value="UniProtKB-KW"/>
</dbReference>
<evidence type="ECO:0000256" key="3">
    <source>
        <dbReference type="ARBA" id="ARBA00023163"/>
    </source>
</evidence>
<dbReference type="CDD" id="cd06170">
    <property type="entry name" value="LuxR_C_like"/>
    <property type="match status" value="1"/>
</dbReference>